<dbReference type="EMBL" id="JADLZT010000005">
    <property type="protein sequence ID" value="MBF6024305.1"/>
    <property type="molecule type" value="Genomic_DNA"/>
</dbReference>
<keyword evidence="3 6" id="KW-0812">Transmembrane</keyword>
<feature type="transmembrane region" description="Helical" evidence="6">
    <location>
        <begin position="267"/>
        <end position="287"/>
    </location>
</feature>
<accession>A0ABS0B5U9</accession>
<comment type="subcellular location">
    <subcellularLocation>
        <location evidence="1">Cell membrane</location>
        <topology evidence="1">Multi-pass membrane protein</topology>
    </subcellularLocation>
</comment>
<evidence type="ECO:0000313" key="7">
    <source>
        <dbReference type="EMBL" id="MBF6024305.1"/>
    </source>
</evidence>
<evidence type="ECO:0000256" key="5">
    <source>
        <dbReference type="ARBA" id="ARBA00023136"/>
    </source>
</evidence>
<keyword evidence="8" id="KW-1185">Reference proteome</keyword>
<proteinExistence type="predicted"/>
<feature type="transmembrane region" description="Helical" evidence="6">
    <location>
        <begin position="30"/>
        <end position="48"/>
    </location>
</feature>
<evidence type="ECO:0000256" key="6">
    <source>
        <dbReference type="SAM" id="Phobius"/>
    </source>
</evidence>
<feature type="transmembrane region" description="Helical" evidence="6">
    <location>
        <begin position="386"/>
        <end position="406"/>
    </location>
</feature>
<feature type="transmembrane region" description="Helical" evidence="6">
    <location>
        <begin position="412"/>
        <end position="430"/>
    </location>
</feature>
<keyword evidence="4 6" id="KW-1133">Transmembrane helix</keyword>
<feature type="transmembrane region" description="Helical" evidence="6">
    <location>
        <begin position="473"/>
        <end position="491"/>
    </location>
</feature>
<name>A0ABS0B5U9_9GAMM</name>
<keyword evidence="5 6" id="KW-0472">Membrane</keyword>
<keyword evidence="2" id="KW-1003">Cell membrane</keyword>
<reference evidence="7 8" key="1">
    <citation type="submission" date="2020-11" db="EMBL/GenBank/DDBJ databases">
        <title>Draft Genome Sequence and Secondary Metabolite Biosynthetic Potential of the Lysobacter niastensis Type strain DSM 18481.</title>
        <authorList>
            <person name="Turrini P."/>
            <person name="Artuso I."/>
            <person name="Tescari M."/>
            <person name="Lugli G.A."/>
            <person name="Frangipani E."/>
            <person name="Ventura M."/>
            <person name="Visca P."/>
        </authorList>
    </citation>
    <scope>NUCLEOTIDE SEQUENCE [LARGE SCALE GENOMIC DNA]</scope>
    <source>
        <strain evidence="7 8">DSM 18481</strain>
    </source>
</reference>
<feature type="transmembrane region" description="Helical" evidence="6">
    <location>
        <begin position="318"/>
        <end position="336"/>
    </location>
</feature>
<dbReference type="InterPro" id="IPR002797">
    <property type="entry name" value="Polysacc_synth"/>
</dbReference>
<dbReference type="InterPro" id="IPR050833">
    <property type="entry name" value="Poly_Biosynth_Transport"/>
</dbReference>
<dbReference type="Proteomes" id="UP001429984">
    <property type="component" value="Unassembled WGS sequence"/>
</dbReference>
<evidence type="ECO:0000256" key="3">
    <source>
        <dbReference type="ARBA" id="ARBA00022692"/>
    </source>
</evidence>
<feature type="transmembrane region" description="Helical" evidence="6">
    <location>
        <begin position="135"/>
        <end position="152"/>
    </location>
</feature>
<protein>
    <submittedName>
        <fullName evidence="7">Oligosaccharide flippase family protein</fullName>
    </submittedName>
</protein>
<dbReference type="PANTHER" id="PTHR30250">
    <property type="entry name" value="PST FAMILY PREDICTED COLANIC ACID TRANSPORTER"/>
    <property type="match status" value="1"/>
</dbReference>
<feature type="transmembrane region" description="Helical" evidence="6">
    <location>
        <begin position="238"/>
        <end position="255"/>
    </location>
</feature>
<comment type="caution">
    <text evidence="7">The sequence shown here is derived from an EMBL/GenBank/DDBJ whole genome shotgun (WGS) entry which is preliminary data.</text>
</comment>
<evidence type="ECO:0000256" key="4">
    <source>
        <dbReference type="ARBA" id="ARBA00022989"/>
    </source>
</evidence>
<evidence type="ECO:0000256" key="1">
    <source>
        <dbReference type="ARBA" id="ARBA00004651"/>
    </source>
</evidence>
<feature type="transmembrane region" description="Helical" evidence="6">
    <location>
        <begin position="68"/>
        <end position="89"/>
    </location>
</feature>
<evidence type="ECO:0000256" key="2">
    <source>
        <dbReference type="ARBA" id="ARBA00022475"/>
    </source>
</evidence>
<feature type="transmembrane region" description="Helical" evidence="6">
    <location>
        <begin position="197"/>
        <end position="217"/>
    </location>
</feature>
<feature type="transmembrane region" description="Helical" evidence="6">
    <location>
        <begin position="442"/>
        <end position="461"/>
    </location>
</feature>
<gene>
    <name evidence="7" type="ORF">IU514_09710</name>
</gene>
<dbReference type="PANTHER" id="PTHR30250:SF11">
    <property type="entry name" value="O-ANTIGEN TRANSPORTER-RELATED"/>
    <property type="match status" value="1"/>
</dbReference>
<feature type="transmembrane region" description="Helical" evidence="6">
    <location>
        <begin position="101"/>
        <end position="129"/>
    </location>
</feature>
<organism evidence="7 8">
    <name type="scientific">Lysobacter niastensis</name>
    <dbReference type="NCBI Taxonomy" id="380629"/>
    <lineage>
        <taxon>Bacteria</taxon>
        <taxon>Pseudomonadati</taxon>
        <taxon>Pseudomonadota</taxon>
        <taxon>Gammaproteobacteria</taxon>
        <taxon>Lysobacterales</taxon>
        <taxon>Lysobacteraceae</taxon>
        <taxon>Lysobacter</taxon>
    </lineage>
</organism>
<evidence type="ECO:0000313" key="8">
    <source>
        <dbReference type="Proteomes" id="UP001429984"/>
    </source>
</evidence>
<feature type="transmembrane region" description="Helical" evidence="6">
    <location>
        <begin position="173"/>
        <end position="191"/>
    </location>
</feature>
<dbReference type="Pfam" id="PF01943">
    <property type="entry name" value="Polysacc_synt"/>
    <property type="match status" value="1"/>
</dbReference>
<feature type="transmembrane region" description="Helical" evidence="6">
    <location>
        <begin position="356"/>
        <end position="379"/>
    </location>
</feature>
<sequence>MTPPSANSISQGQSAASVKPANTVGVGKHYMRYSSATVLVMLAGLISFPALTRLLDNTQYGILGYYDTWIMMTVAVIKLGAQHAILRLYPFGGDETRLTHFATNLVFLPMIISVALWSIGIIAFSSVAWWQGDTIQPVLWCAIISIPLLVFNSQVEMTLRVSERSRLLTTTKIASRWMELVIVLSAVVLIQRSALSVYVGKLLSMSVVVIFYARWVYQHLHFSRKSIDLTAYRASLHYSVPLVINEIAGAALVSIDRVMLKHMTGDFAAVGIYTIGYALAMQLGVLVNAPMWDAFNPVANRVHEVEGAAKVRALKAKVLLPATYACIGVAVAIWAIGSDGLQMLSGPGKAASGPVFAWVGTMFALVLLLDLSGYGLLLLKRSKTVLALMLLALAVNIGLNLIWIPAYGYMGAVYATVAGYMTLGISRCLLCPRDLFQGPDPRALATAIGGAAAFLVAVHFADLSAFHAPWQRVLAAGALWIACYALPVLLLDHRVWRLITHWRTEMSLGLGR</sequence>